<feature type="compositionally biased region" description="Polar residues" evidence="1">
    <location>
        <begin position="177"/>
        <end position="200"/>
    </location>
</feature>
<dbReference type="EMBL" id="JBICBT010001285">
    <property type="protein sequence ID" value="KAL3075102.1"/>
    <property type="molecule type" value="Genomic_DNA"/>
</dbReference>
<keyword evidence="2" id="KW-1133">Transmembrane helix</keyword>
<accession>A0ABD2I7P3</accession>
<comment type="caution">
    <text evidence="3">The sequence shown here is derived from an EMBL/GenBank/DDBJ whole genome shotgun (WGS) entry which is preliminary data.</text>
</comment>
<feature type="transmembrane region" description="Helical" evidence="2">
    <location>
        <begin position="273"/>
        <end position="294"/>
    </location>
</feature>
<dbReference type="AlphaFoldDB" id="A0ABD2I7P3"/>
<evidence type="ECO:0000256" key="2">
    <source>
        <dbReference type="SAM" id="Phobius"/>
    </source>
</evidence>
<name>A0ABD2I7P3_9BILA</name>
<organism evidence="3 4">
    <name type="scientific">Heterodera trifolii</name>
    <dbReference type="NCBI Taxonomy" id="157864"/>
    <lineage>
        <taxon>Eukaryota</taxon>
        <taxon>Metazoa</taxon>
        <taxon>Ecdysozoa</taxon>
        <taxon>Nematoda</taxon>
        <taxon>Chromadorea</taxon>
        <taxon>Rhabditida</taxon>
        <taxon>Tylenchina</taxon>
        <taxon>Tylenchomorpha</taxon>
        <taxon>Tylenchoidea</taxon>
        <taxon>Heteroderidae</taxon>
        <taxon>Heteroderinae</taxon>
        <taxon>Heterodera</taxon>
    </lineage>
</organism>
<keyword evidence="2" id="KW-0812">Transmembrane</keyword>
<evidence type="ECO:0000256" key="1">
    <source>
        <dbReference type="SAM" id="MobiDB-lite"/>
    </source>
</evidence>
<feature type="region of interest" description="Disordered" evidence="1">
    <location>
        <begin position="176"/>
        <end position="210"/>
    </location>
</feature>
<gene>
    <name evidence="3" type="ORF">niasHT_039182</name>
</gene>
<proteinExistence type="predicted"/>
<protein>
    <submittedName>
        <fullName evidence="3">Uncharacterized protein</fullName>
    </submittedName>
</protein>
<keyword evidence="2" id="KW-0472">Membrane</keyword>
<sequence>MMDFAIGRIVLKDECRKDFFATADQLQEMASEIFAAADKQTKNGKFIEKAFVGILCCIGFEIEKNDLSKDVLAMIDEFEANQRNFCHQMKKGQNIWEAVKNSAGNAIVTAARNVKVNPQTYEEGLRKLEKMKNLSPENQTEIGTFAKHCIATLKIFQQFITDERLAQTWLAGGGKTVSDQSSALSTQSAPTRSDQLPNGKSSRRRKRGWMPDWSSKWPKCVGAVSLAGFSGYVCSIFVRLFKMNQVPILTYFTADHSPALPYPHSSFATEQMVVLYIFFVVSLISIFFGIYHCFAKRDY</sequence>
<evidence type="ECO:0000313" key="3">
    <source>
        <dbReference type="EMBL" id="KAL3075102.1"/>
    </source>
</evidence>
<evidence type="ECO:0000313" key="4">
    <source>
        <dbReference type="Proteomes" id="UP001620626"/>
    </source>
</evidence>
<keyword evidence="4" id="KW-1185">Reference proteome</keyword>
<dbReference type="Proteomes" id="UP001620626">
    <property type="component" value="Unassembled WGS sequence"/>
</dbReference>
<reference evidence="3 4" key="1">
    <citation type="submission" date="2024-10" db="EMBL/GenBank/DDBJ databases">
        <authorList>
            <person name="Kim D."/>
        </authorList>
    </citation>
    <scope>NUCLEOTIDE SEQUENCE [LARGE SCALE GENOMIC DNA]</scope>
    <source>
        <strain evidence="3">BH-2024</strain>
    </source>
</reference>